<dbReference type="AlphaFoldDB" id="A0A9J5XH27"/>
<organism evidence="3 4">
    <name type="scientific">Solanum commersonii</name>
    <name type="common">Commerson's wild potato</name>
    <name type="synonym">Commerson's nightshade</name>
    <dbReference type="NCBI Taxonomy" id="4109"/>
    <lineage>
        <taxon>Eukaryota</taxon>
        <taxon>Viridiplantae</taxon>
        <taxon>Streptophyta</taxon>
        <taxon>Embryophyta</taxon>
        <taxon>Tracheophyta</taxon>
        <taxon>Spermatophyta</taxon>
        <taxon>Magnoliopsida</taxon>
        <taxon>eudicotyledons</taxon>
        <taxon>Gunneridae</taxon>
        <taxon>Pentapetalae</taxon>
        <taxon>asterids</taxon>
        <taxon>lamiids</taxon>
        <taxon>Solanales</taxon>
        <taxon>Solanaceae</taxon>
        <taxon>Solanoideae</taxon>
        <taxon>Solaneae</taxon>
        <taxon>Solanum</taxon>
    </lineage>
</organism>
<protein>
    <submittedName>
        <fullName evidence="3">Uncharacterized protein</fullName>
    </submittedName>
</protein>
<feature type="transmembrane region" description="Helical" evidence="2">
    <location>
        <begin position="52"/>
        <end position="71"/>
    </location>
</feature>
<dbReference type="Proteomes" id="UP000824120">
    <property type="component" value="Chromosome 9"/>
</dbReference>
<keyword evidence="2" id="KW-0472">Membrane</keyword>
<feature type="transmembrane region" description="Helical" evidence="2">
    <location>
        <begin position="21"/>
        <end position="46"/>
    </location>
</feature>
<evidence type="ECO:0000313" key="3">
    <source>
        <dbReference type="EMBL" id="KAG5586564.1"/>
    </source>
</evidence>
<proteinExistence type="predicted"/>
<evidence type="ECO:0000256" key="2">
    <source>
        <dbReference type="SAM" id="Phobius"/>
    </source>
</evidence>
<sequence>MEKKMDHHLCFSNTSQLLNLFISELTLFSYFILSHPLYFSYFIFFYPYLVKIISFLSPLFITISLLLLALVNNTISPAFFISSPDSDNVSTILLSFKNALLEADAEIEEFDRFEDFEVYKIVFQENPIEFFHYTSPEESEKSLLDSSVQEKDSAIATATVDLENSGVVVEMDEFESKNCADTVERKKIEEMGTKVEKVVEKQEKGEMMIGNGSKEVDKMKKAHSWSNLDQNLGSYGSMRKEKEWTRTLACKLYEERHNASSDEGMDLLWETYELDSGKSKLKRDNTTKKKKKGESTSKSKSKSYKKYEEDEGEEEEEDMNEQQLCCLQALKFSAGKINLGMGKPNLVKISKAIKGFGWLHHVTKKNKFEVPGSFSRSRLMGIFGIKQGGFIKNVCEMKESDGIVLDPEDRTTDILNEKSDQLTNSDIY</sequence>
<comment type="caution">
    <text evidence="3">The sequence shown here is derived from an EMBL/GenBank/DDBJ whole genome shotgun (WGS) entry which is preliminary data.</text>
</comment>
<reference evidence="3 4" key="1">
    <citation type="submission" date="2020-09" db="EMBL/GenBank/DDBJ databases">
        <title>De no assembly of potato wild relative species, Solanum commersonii.</title>
        <authorList>
            <person name="Cho K."/>
        </authorList>
    </citation>
    <scope>NUCLEOTIDE SEQUENCE [LARGE SCALE GENOMIC DNA]</scope>
    <source>
        <strain evidence="3">LZ3.2</strain>
        <tissue evidence="3">Leaf</tissue>
    </source>
</reference>
<keyword evidence="2" id="KW-0812">Transmembrane</keyword>
<accession>A0A9J5XH27</accession>
<feature type="compositionally biased region" description="Basic and acidic residues" evidence="1">
    <location>
        <begin position="279"/>
        <end position="297"/>
    </location>
</feature>
<evidence type="ECO:0000256" key="1">
    <source>
        <dbReference type="SAM" id="MobiDB-lite"/>
    </source>
</evidence>
<evidence type="ECO:0000313" key="4">
    <source>
        <dbReference type="Proteomes" id="UP000824120"/>
    </source>
</evidence>
<dbReference type="PANTHER" id="PTHR36760">
    <property type="entry name" value="ACIDIC LEUCINE-RICH NUCLEAR PHOSPHOPROTEIN 32 FAMILY B PROTEIN"/>
    <property type="match status" value="1"/>
</dbReference>
<feature type="region of interest" description="Disordered" evidence="1">
    <location>
        <begin position="279"/>
        <end position="319"/>
    </location>
</feature>
<dbReference type="OrthoDB" id="1939140at2759"/>
<dbReference type="PANTHER" id="PTHR36760:SF1">
    <property type="entry name" value="ACIDIC LEUCINE-RICH NUCLEAR PHOSPHOPROTEIN 32 FAMILY B PROTEIN"/>
    <property type="match status" value="1"/>
</dbReference>
<keyword evidence="2" id="KW-1133">Transmembrane helix</keyword>
<keyword evidence="4" id="KW-1185">Reference proteome</keyword>
<name>A0A9J5XH27_SOLCO</name>
<gene>
    <name evidence="3" type="ORF">H5410_046998</name>
</gene>
<feature type="compositionally biased region" description="Acidic residues" evidence="1">
    <location>
        <begin position="309"/>
        <end position="319"/>
    </location>
</feature>
<dbReference type="EMBL" id="JACXVP010000009">
    <property type="protein sequence ID" value="KAG5586564.1"/>
    <property type="molecule type" value="Genomic_DNA"/>
</dbReference>